<dbReference type="EMBL" id="CU207366">
    <property type="protein sequence ID" value="CAL67931.1"/>
    <property type="molecule type" value="Genomic_DNA"/>
</dbReference>
<dbReference type="HOGENOM" id="CLU_3328444_0_0_10"/>
<dbReference type="AlphaFoldDB" id="A0M5N6"/>
<sequence>MDINNDSSFTLSFRDFVEDRGWGASSYPVTLQFEKIQN</sequence>
<evidence type="ECO:0000313" key="2">
    <source>
        <dbReference type="Proteomes" id="UP000000755"/>
    </source>
</evidence>
<proteinExistence type="predicted"/>
<organism evidence="1 2">
    <name type="scientific">Christiangramia forsetii (strain DSM 17595 / CGMCC 1.15422 / KT0803)</name>
    <name type="common">Gramella forsetii</name>
    <dbReference type="NCBI Taxonomy" id="411154"/>
    <lineage>
        <taxon>Bacteria</taxon>
        <taxon>Pseudomonadati</taxon>
        <taxon>Bacteroidota</taxon>
        <taxon>Flavobacteriia</taxon>
        <taxon>Flavobacteriales</taxon>
        <taxon>Flavobacteriaceae</taxon>
        <taxon>Christiangramia</taxon>
    </lineage>
</organism>
<accession>A0M5N6</accession>
<evidence type="ECO:0000313" key="1">
    <source>
        <dbReference type="EMBL" id="CAL67931.1"/>
    </source>
</evidence>
<gene>
    <name evidence="1" type="ordered locus">GFO_2986</name>
</gene>
<name>A0M5N6_CHRFK</name>
<protein>
    <submittedName>
        <fullName evidence="1">Uncharacterized protein</fullName>
    </submittedName>
</protein>
<dbReference type="STRING" id="411154.GFO_2986"/>
<reference evidence="1 2" key="1">
    <citation type="journal article" date="2006" name="Environ. Microbiol.">
        <title>Whole genome analysis of the marine Bacteroidetes'Gramella forsetii' reveals adaptations to degradation of polymeric organic matter.</title>
        <authorList>
            <person name="Bauer M."/>
            <person name="Kube M."/>
            <person name="Teeling H."/>
            <person name="Richter M."/>
            <person name="Lombardot T."/>
            <person name="Allers E."/>
            <person name="Wuerdemann C.A."/>
            <person name="Quast C."/>
            <person name="Kuhl H."/>
            <person name="Knaust F."/>
            <person name="Woebken D."/>
            <person name="Bischof K."/>
            <person name="Mussmann M."/>
            <person name="Choudhuri J.V."/>
            <person name="Meyer F."/>
            <person name="Reinhardt R."/>
            <person name="Amann R.I."/>
            <person name="Gloeckner F.O."/>
        </authorList>
    </citation>
    <scope>NUCLEOTIDE SEQUENCE [LARGE SCALE GENOMIC DNA]</scope>
    <source>
        <strain evidence="1 2">KT0803</strain>
    </source>
</reference>
<dbReference type="KEGG" id="gfo:GFO_2986"/>
<dbReference type="Proteomes" id="UP000000755">
    <property type="component" value="Chromosome"/>
</dbReference>